<dbReference type="SUPFAM" id="SSF46785">
    <property type="entry name" value="Winged helix' DNA-binding domain"/>
    <property type="match status" value="1"/>
</dbReference>
<dbReference type="InterPro" id="IPR036390">
    <property type="entry name" value="WH_DNA-bd_sf"/>
</dbReference>
<evidence type="ECO:0000313" key="5">
    <source>
        <dbReference type="EMBL" id="KOO48695.1"/>
    </source>
</evidence>
<evidence type="ECO:0000313" key="6">
    <source>
        <dbReference type="Proteomes" id="UP000036867"/>
    </source>
</evidence>
<dbReference type="Gene3D" id="1.10.10.10">
    <property type="entry name" value="Winged helix-like DNA-binding domain superfamily/Winged helix DNA-binding domain"/>
    <property type="match status" value="1"/>
</dbReference>
<protein>
    <submittedName>
        <fullName evidence="5">ROK family protein</fullName>
    </submittedName>
</protein>
<comment type="caution">
    <text evidence="5">The sequence shown here is derived from an EMBL/GenBank/DDBJ whole genome shotgun (WGS) entry which is preliminary data.</text>
</comment>
<dbReference type="RefSeq" id="WP_053416878.1">
    <property type="nucleotide sequence ID" value="NZ_LILB01000005.1"/>
</dbReference>
<feature type="domain" description="HTH marR-type" evidence="4">
    <location>
        <begin position="13"/>
        <end position="57"/>
    </location>
</feature>
<keyword evidence="3" id="KW-0859">Xylose metabolism</keyword>
<evidence type="ECO:0000259" key="4">
    <source>
        <dbReference type="Pfam" id="PF01047"/>
    </source>
</evidence>
<dbReference type="PATRIC" id="fig|263475.3.peg.3138"/>
<dbReference type="Gene3D" id="3.30.420.40">
    <property type="match status" value="2"/>
</dbReference>
<accession>A0A0M0LCA3</accession>
<dbReference type="EMBL" id="LILB01000005">
    <property type="protein sequence ID" value="KOO48695.1"/>
    <property type="molecule type" value="Genomic_DNA"/>
</dbReference>
<proteinExistence type="inferred from homology"/>
<dbReference type="STRING" id="263475.AMD00_09650"/>
<dbReference type="Proteomes" id="UP000036867">
    <property type="component" value="Unassembled WGS sequence"/>
</dbReference>
<dbReference type="SUPFAM" id="SSF53067">
    <property type="entry name" value="Actin-like ATPase domain"/>
    <property type="match status" value="1"/>
</dbReference>
<dbReference type="PROSITE" id="PS01125">
    <property type="entry name" value="ROK"/>
    <property type="match status" value="1"/>
</dbReference>
<dbReference type="PANTHER" id="PTHR18964:SF149">
    <property type="entry name" value="BIFUNCTIONAL UDP-N-ACETYLGLUCOSAMINE 2-EPIMERASE_N-ACETYLMANNOSAMINE KINASE"/>
    <property type="match status" value="1"/>
</dbReference>
<dbReference type="OrthoDB" id="9796533at2"/>
<evidence type="ECO:0000256" key="1">
    <source>
        <dbReference type="ARBA" id="ARBA00002486"/>
    </source>
</evidence>
<dbReference type="PANTHER" id="PTHR18964">
    <property type="entry name" value="ROK (REPRESSOR, ORF, KINASE) FAMILY"/>
    <property type="match status" value="1"/>
</dbReference>
<dbReference type="AlphaFoldDB" id="A0A0M0LCA3"/>
<dbReference type="InterPro" id="IPR036388">
    <property type="entry name" value="WH-like_DNA-bd_sf"/>
</dbReference>
<dbReference type="Pfam" id="PF00480">
    <property type="entry name" value="ROK"/>
    <property type="match status" value="1"/>
</dbReference>
<sequence length="383" mass="42784">MEKQDQLLMKKQNRLLVLELIRTMSPISRIQLSKVTKMSPTSITRIVQELQEEGFVRESLIESTSIGRRPTLLELCPDVLYTVGVELDRRIVRVGLVDFLGELVDFKIFQRKSQESYRETLNNIHEKTLQIINENQIEMKKVIGLGVGLPGSIDYEKGIVKISEQLQWGNIPLADDLKELTTHNVIIDNELKMKIIAENTIGQSIDSDNCILLGIGSGIGAAILLHGEVHRGTSNNAGEIGHTVIDPNGLICHCGKVGCLSTYISESAIIADANKVKPIHSIEEVYDAYRSKETWACNIMDRVTTYIALAVSNMACLYEPEYIILSGHLIDELPGIGKFIEEKCDRYIWQSIRQNLKIVYSKLGSEGVVRGAAIQAQKVLLDL</sequence>
<keyword evidence="6" id="KW-1185">Reference proteome</keyword>
<evidence type="ECO:0000256" key="2">
    <source>
        <dbReference type="ARBA" id="ARBA00006479"/>
    </source>
</evidence>
<dbReference type="InterPro" id="IPR049874">
    <property type="entry name" value="ROK_cs"/>
</dbReference>
<gene>
    <name evidence="5" type="ORF">AMD00_09650</name>
</gene>
<name>A0A0M0LCA3_9BACL</name>
<dbReference type="InterPro" id="IPR043129">
    <property type="entry name" value="ATPase_NBD"/>
</dbReference>
<comment type="function">
    <text evidence="1">Transcriptional repressor of xylose-utilizing enzymes.</text>
</comment>
<organism evidence="5 6">
    <name type="scientific">Viridibacillus arvi</name>
    <dbReference type="NCBI Taxonomy" id="263475"/>
    <lineage>
        <taxon>Bacteria</taxon>
        <taxon>Bacillati</taxon>
        <taxon>Bacillota</taxon>
        <taxon>Bacilli</taxon>
        <taxon>Bacillales</taxon>
        <taxon>Caryophanaceae</taxon>
        <taxon>Viridibacillus</taxon>
    </lineage>
</organism>
<dbReference type="InterPro" id="IPR000835">
    <property type="entry name" value="HTH_MarR-typ"/>
</dbReference>
<comment type="similarity">
    <text evidence="2">Belongs to the ROK (NagC/XylR) family.</text>
</comment>
<dbReference type="Pfam" id="PF01047">
    <property type="entry name" value="MarR"/>
    <property type="match status" value="1"/>
</dbReference>
<dbReference type="InterPro" id="IPR000600">
    <property type="entry name" value="ROK"/>
</dbReference>
<keyword evidence="3" id="KW-0119">Carbohydrate metabolism</keyword>
<reference evidence="6" key="1">
    <citation type="submission" date="2015-08" db="EMBL/GenBank/DDBJ databases">
        <title>Fjat-10028 dsm 16317.</title>
        <authorList>
            <person name="Liu B."/>
            <person name="Wang J."/>
            <person name="Zhu Y."/>
            <person name="Liu G."/>
            <person name="Chen Q."/>
            <person name="Chen Z."/>
            <person name="Lan J."/>
            <person name="Che J."/>
            <person name="Ge C."/>
            <person name="Shi H."/>
            <person name="Pan Z."/>
            <person name="Liu X."/>
        </authorList>
    </citation>
    <scope>NUCLEOTIDE SEQUENCE [LARGE SCALE GENOMIC DNA]</scope>
    <source>
        <strain evidence="6">DSM 16317</strain>
    </source>
</reference>
<dbReference type="GO" id="GO:0042732">
    <property type="term" value="P:D-xylose metabolic process"/>
    <property type="evidence" value="ECO:0007669"/>
    <property type="project" value="UniProtKB-KW"/>
</dbReference>
<evidence type="ECO:0000256" key="3">
    <source>
        <dbReference type="ARBA" id="ARBA00022629"/>
    </source>
</evidence>
<dbReference type="GO" id="GO:0003700">
    <property type="term" value="F:DNA-binding transcription factor activity"/>
    <property type="evidence" value="ECO:0007669"/>
    <property type="project" value="InterPro"/>
</dbReference>
<dbReference type="GeneID" id="301136367"/>